<sequence length="60" mass="7217">MENEKKTKFTSQIDEKNREFDTLLQKFSAVVDPVDRYIKRLKLQELRSWLSQYGVEKIVP</sequence>
<dbReference type="Proteomes" id="UP001208689">
    <property type="component" value="Chromosome"/>
</dbReference>
<proteinExistence type="predicted"/>
<keyword evidence="2" id="KW-1185">Reference proteome</keyword>
<dbReference type="EMBL" id="CP104013">
    <property type="protein sequence ID" value="UYP45653.1"/>
    <property type="molecule type" value="Genomic_DNA"/>
</dbReference>
<evidence type="ECO:0000313" key="2">
    <source>
        <dbReference type="Proteomes" id="UP001208689"/>
    </source>
</evidence>
<evidence type="ECO:0000313" key="1">
    <source>
        <dbReference type="EMBL" id="UYP45653.1"/>
    </source>
</evidence>
<gene>
    <name evidence="1" type="ORF">NEF87_001938</name>
</gene>
<name>A0ABY6HQ63_9ARCH</name>
<reference evidence="1" key="1">
    <citation type="submission" date="2022-09" db="EMBL/GenBank/DDBJ databases">
        <title>Actin cytoskeleton and complex cell architecture in an #Asgard archaeon.</title>
        <authorList>
            <person name="Ponce Toledo R.I."/>
            <person name="Schleper C."/>
            <person name="Rodrigues Oliveira T."/>
            <person name="Wollweber F."/>
            <person name="Xu J."/>
            <person name="Rittmann S."/>
            <person name="Klingl A."/>
            <person name="Pilhofer M."/>
        </authorList>
    </citation>
    <scope>NUCLEOTIDE SEQUENCE</scope>
    <source>
        <strain evidence="1">B-35</strain>
    </source>
</reference>
<organism evidence="1 2">
    <name type="scientific">Candidatus Lokiarchaeum ossiferum</name>
    <dbReference type="NCBI Taxonomy" id="2951803"/>
    <lineage>
        <taxon>Archaea</taxon>
        <taxon>Promethearchaeati</taxon>
        <taxon>Promethearchaeota</taxon>
        <taxon>Promethearchaeia</taxon>
        <taxon>Promethearchaeales</taxon>
        <taxon>Promethearchaeaceae</taxon>
        <taxon>Candidatus Lokiarchaeum</taxon>
    </lineage>
</organism>
<accession>A0ABY6HQ63</accession>
<protein>
    <submittedName>
        <fullName evidence="1">Uncharacterized protein</fullName>
    </submittedName>
</protein>